<gene>
    <name evidence="1" type="ORF">CTI12_AA321840</name>
</gene>
<organism evidence="1 2">
    <name type="scientific">Artemisia annua</name>
    <name type="common">Sweet wormwood</name>
    <dbReference type="NCBI Taxonomy" id="35608"/>
    <lineage>
        <taxon>Eukaryota</taxon>
        <taxon>Viridiplantae</taxon>
        <taxon>Streptophyta</taxon>
        <taxon>Embryophyta</taxon>
        <taxon>Tracheophyta</taxon>
        <taxon>Spermatophyta</taxon>
        <taxon>Magnoliopsida</taxon>
        <taxon>eudicotyledons</taxon>
        <taxon>Gunneridae</taxon>
        <taxon>Pentapetalae</taxon>
        <taxon>asterids</taxon>
        <taxon>campanulids</taxon>
        <taxon>Asterales</taxon>
        <taxon>Asteraceae</taxon>
        <taxon>Asteroideae</taxon>
        <taxon>Anthemideae</taxon>
        <taxon>Artemisiinae</taxon>
        <taxon>Artemisia</taxon>
    </lineage>
</organism>
<accession>A0A2U1N0I3</accession>
<comment type="caution">
    <text evidence="1">The sequence shown here is derived from an EMBL/GenBank/DDBJ whole genome shotgun (WGS) entry which is preliminary data.</text>
</comment>
<dbReference type="AlphaFoldDB" id="A0A2U1N0I3"/>
<evidence type="ECO:0000313" key="1">
    <source>
        <dbReference type="EMBL" id="PWA67020.1"/>
    </source>
</evidence>
<dbReference type="Proteomes" id="UP000245207">
    <property type="component" value="Unassembled WGS sequence"/>
</dbReference>
<sequence length="200" mass="23242">MASFPKFQIDHACVVQWLANLQVAQSLDVSDMSHVGEKGKTLCNRVTMLPLFYMYLNLAYLKLKFEDAQFDHEQIEQLHAKRYYKSVYQSFTRAQISKSQEKMLAAENAILTEKCIIQTDKATEEMRADLNVLESGENSDVETELFIGPPETRIKQLRWPKFLDRIQALTNLLDETRERIVEKGRHVKFMEFDEGLSDAE</sequence>
<dbReference type="OrthoDB" id="1898716at2759"/>
<reference evidence="1 2" key="1">
    <citation type="journal article" date="2018" name="Mol. Plant">
        <title>The genome of Artemisia annua provides insight into the evolution of Asteraceae family and artemisinin biosynthesis.</title>
        <authorList>
            <person name="Shen Q."/>
            <person name="Zhang L."/>
            <person name="Liao Z."/>
            <person name="Wang S."/>
            <person name="Yan T."/>
            <person name="Shi P."/>
            <person name="Liu M."/>
            <person name="Fu X."/>
            <person name="Pan Q."/>
            <person name="Wang Y."/>
            <person name="Lv Z."/>
            <person name="Lu X."/>
            <person name="Zhang F."/>
            <person name="Jiang W."/>
            <person name="Ma Y."/>
            <person name="Chen M."/>
            <person name="Hao X."/>
            <person name="Li L."/>
            <person name="Tang Y."/>
            <person name="Lv G."/>
            <person name="Zhou Y."/>
            <person name="Sun X."/>
            <person name="Brodelius P.E."/>
            <person name="Rose J.K.C."/>
            <person name="Tang K."/>
        </authorList>
    </citation>
    <scope>NUCLEOTIDE SEQUENCE [LARGE SCALE GENOMIC DNA]</scope>
    <source>
        <strain evidence="2">cv. Huhao1</strain>
        <tissue evidence="1">Leaf</tissue>
    </source>
</reference>
<proteinExistence type="predicted"/>
<name>A0A2U1N0I3_ARTAN</name>
<keyword evidence="2" id="KW-1185">Reference proteome</keyword>
<dbReference type="EMBL" id="PKPP01003914">
    <property type="protein sequence ID" value="PWA67020.1"/>
    <property type="molecule type" value="Genomic_DNA"/>
</dbReference>
<protein>
    <submittedName>
        <fullName evidence="1">Suppressor of overexpression of CO1 like protein</fullName>
    </submittedName>
</protein>
<evidence type="ECO:0000313" key="2">
    <source>
        <dbReference type="Proteomes" id="UP000245207"/>
    </source>
</evidence>